<feature type="compositionally biased region" description="Basic and acidic residues" evidence="1">
    <location>
        <begin position="307"/>
        <end position="340"/>
    </location>
</feature>
<accession>K0ST47</accession>
<dbReference type="AlphaFoldDB" id="K0ST47"/>
<gene>
    <name evidence="2" type="ORF">THAOC_10722</name>
</gene>
<keyword evidence="3" id="KW-1185">Reference proteome</keyword>
<feature type="region of interest" description="Disordered" evidence="1">
    <location>
        <begin position="93"/>
        <end position="113"/>
    </location>
</feature>
<evidence type="ECO:0000313" key="2">
    <source>
        <dbReference type="EMBL" id="EJK68129.1"/>
    </source>
</evidence>
<reference evidence="2 3" key="1">
    <citation type="journal article" date="2012" name="Genome Biol.">
        <title>Genome and low-iron response of an oceanic diatom adapted to chronic iron limitation.</title>
        <authorList>
            <person name="Lommer M."/>
            <person name="Specht M."/>
            <person name="Roy A.S."/>
            <person name="Kraemer L."/>
            <person name="Andreson R."/>
            <person name="Gutowska M.A."/>
            <person name="Wolf J."/>
            <person name="Bergner S.V."/>
            <person name="Schilhabel M.B."/>
            <person name="Klostermeier U.C."/>
            <person name="Beiko R.G."/>
            <person name="Rosenstiel P."/>
            <person name="Hippler M."/>
            <person name="Laroche J."/>
        </authorList>
    </citation>
    <scope>NUCLEOTIDE SEQUENCE [LARGE SCALE GENOMIC DNA]</scope>
    <source>
        <strain evidence="2 3">CCMP1005</strain>
    </source>
</reference>
<feature type="region of interest" description="Disordered" evidence="1">
    <location>
        <begin position="128"/>
        <end position="201"/>
    </location>
</feature>
<feature type="non-terminal residue" evidence="2">
    <location>
        <position position="416"/>
    </location>
</feature>
<dbReference type="Proteomes" id="UP000266841">
    <property type="component" value="Unassembled WGS sequence"/>
</dbReference>
<feature type="compositionally biased region" description="Basic and acidic residues" evidence="1">
    <location>
        <begin position="187"/>
        <end position="201"/>
    </location>
</feature>
<name>K0ST47_THAOC</name>
<feature type="region of interest" description="Disordered" evidence="1">
    <location>
        <begin position="307"/>
        <end position="369"/>
    </location>
</feature>
<proteinExistence type="predicted"/>
<sequence>MALSSLRDLGKKVRYEIGGHYGTAYNWRRWTFTGTATMALSSLRDLGKKGESSGQREEPAQHCRPRSAVCTALLDYDFGDTAVGALVQLGSESHLKGSTDKPTSPGQTVLTRQSQMIIQNTILISSNAESDHGRAATDRTCPAAPKAPPVVIPAGASPRPDEAAPSSPPGTLQGGRGSRPPRVRPGRGRERADDTVHRRDDGRRVRCEEGAGWTEQLSLASAVLRCTMKVAEGCIPEQNRPPIPILASAETVDPAITEDFGLERQRSVRGDITGFEIRRFSNGDLHAADSQVNYKYVQMDVGTLTDRHSHEQHGHEHGHGHGDHDKEGVNDEGAESERGSGKVSTRAVAQAETNPDPEDVPLTCPVPNQIVPGSTKASWTRSEPYSFNVDMVIQTDRVFIENQGGIEGAVRYINFL</sequence>
<dbReference type="EMBL" id="AGNL01011980">
    <property type="protein sequence ID" value="EJK68129.1"/>
    <property type="molecule type" value="Genomic_DNA"/>
</dbReference>
<comment type="caution">
    <text evidence="2">The sequence shown here is derived from an EMBL/GenBank/DDBJ whole genome shotgun (WGS) entry which is preliminary data.</text>
</comment>
<evidence type="ECO:0000313" key="3">
    <source>
        <dbReference type="Proteomes" id="UP000266841"/>
    </source>
</evidence>
<feature type="compositionally biased region" description="Polar residues" evidence="1">
    <location>
        <begin position="100"/>
        <end position="113"/>
    </location>
</feature>
<evidence type="ECO:0000256" key="1">
    <source>
        <dbReference type="SAM" id="MobiDB-lite"/>
    </source>
</evidence>
<organism evidence="2 3">
    <name type="scientific">Thalassiosira oceanica</name>
    <name type="common">Marine diatom</name>
    <dbReference type="NCBI Taxonomy" id="159749"/>
    <lineage>
        <taxon>Eukaryota</taxon>
        <taxon>Sar</taxon>
        <taxon>Stramenopiles</taxon>
        <taxon>Ochrophyta</taxon>
        <taxon>Bacillariophyta</taxon>
        <taxon>Coscinodiscophyceae</taxon>
        <taxon>Thalassiosirophycidae</taxon>
        <taxon>Thalassiosirales</taxon>
        <taxon>Thalassiosiraceae</taxon>
        <taxon>Thalassiosira</taxon>
    </lineage>
</organism>
<protein>
    <submittedName>
        <fullName evidence="2">Uncharacterized protein</fullName>
    </submittedName>
</protein>